<feature type="transmembrane region" description="Helical" evidence="2">
    <location>
        <begin position="36"/>
        <end position="57"/>
    </location>
</feature>
<dbReference type="Pfam" id="PF14238">
    <property type="entry name" value="DUF4340"/>
    <property type="match status" value="1"/>
</dbReference>
<dbReference type="AlphaFoldDB" id="A0A2S6NKR2"/>
<feature type="transmembrane region" description="Helical" evidence="2">
    <location>
        <begin position="64"/>
        <end position="87"/>
    </location>
</feature>
<dbReference type="OrthoDB" id="9762687at2"/>
<feature type="domain" description="ABC-type uncharacterised transport system" evidence="3">
    <location>
        <begin position="207"/>
        <end position="462"/>
    </location>
</feature>
<proteinExistence type="predicted"/>
<keyword evidence="2" id="KW-0472">Membrane</keyword>
<feature type="region of interest" description="Disordered" evidence="1">
    <location>
        <begin position="485"/>
        <end position="509"/>
    </location>
</feature>
<reference evidence="5 6" key="1">
    <citation type="journal article" date="2018" name="Arch. Microbiol.">
        <title>New insights into the metabolic potential of the phototrophic purple bacterium Rhodopila globiformis DSM 161(T) from its draft genome sequence and evidence for a vanadium-dependent nitrogenase.</title>
        <authorList>
            <person name="Imhoff J.F."/>
            <person name="Rahn T."/>
            <person name="Kunzel S."/>
            <person name="Neulinger S.C."/>
        </authorList>
    </citation>
    <scope>NUCLEOTIDE SEQUENCE [LARGE SCALE GENOMIC DNA]</scope>
    <source>
        <strain evidence="5 6">DSM 161</strain>
    </source>
</reference>
<keyword evidence="2" id="KW-1133">Transmembrane helix</keyword>
<accession>A0A2S6NKR2</accession>
<dbReference type="Proteomes" id="UP000239724">
    <property type="component" value="Unassembled WGS sequence"/>
</dbReference>
<evidence type="ECO:0000313" key="5">
    <source>
        <dbReference type="EMBL" id="PPQ35673.1"/>
    </source>
</evidence>
<evidence type="ECO:0000256" key="1">
    <source>
        <dbReference type="SAM" id="MobiDB-lite"/>
    </source>
</evidence>
<dbReference type="InterPro" id="IPR025641">
    <property type="entry name" value="DUF4340"/>
</dbReference>
<comment type="caution">
    <text evidence="5">The sequence shown here is derived from an EMBL/GenBank/DDBJ whole genome shotgun (WGS) entry which is preliminary data.</text>
</comment>
<gene>
    <name evidence="5" type="ORF">CCS01_06750</name>
</gene>
<sequence>MQSRRTQFEAALFVLALVLALVGGFAIREEWVANTFFFAAWCAALLLLFSLALRLPLHLRGRSAPLATAGVIVAAVGVALLANIALYRHDVFFDLTETGSFTPPPELQTVADSLDRDVSLTYFYNGQDGDALQAKNTLASLARRAPHLRVRLLDLDNEPVAARNYGVRIYNTAVIEAEGRRTQVDNSTDLRDMAFGIERVLKQQTSVVCFVTGHGEPYGAPGQHAHLSHTETLEGPVAVLEAPPTGINRLTMAIEAIGYSDRAVALPAVSDIPADCAVVADLGPRSTYSPDEVRTLKNYLVRGGRLLLMYDPEFPVAPDLQSLLGDGGLEVGSGMVLDPVNHSGTDEDKVAVPYYPPHPITDEVALTVFPGPRPIALLRKIPGIEATALASSSQQSYVRPIAAPTAFASTQPAAPPEPKVAEGHGQQALAVALQGNWPGGEQKPFRLVLVGSASFATNAFFPYASNGDLAVSMIRWLADDRAAQTETRHVQHGRGPAHASPDATHVLPDRNPAAALGDRVRRRNVAAAPMNGSAVRFVGIAGAFVMIALIGAISLTGRWPTGEVISPAPEHQGILTAPADQVARIQASIGGKDVVFQHRPEGGWLVNGVETEKALSAHVDAALRMLNVTNPPRILKPGDYTAAQEAEFGLDPPRLLVSVVAKTGKTSSAAFGETTPAQNAQYVRVIGQPNIYLVSHYVGVEWELAIDMAQRLVPAGVSDRNAAQRPGALLLPMSMATIAAVEIVENGTLTRFERDPEGDWFHHVGQHTHGPGGMPAHKADPRLAPPLAAEFTALERTSIEAVVAQHPDPDMLAKFGLEHPPSILLLYTRDSSRSVARVEFGKPTPDGLGRYARVRETDTVVMVPSDTAAHIENLLQLAGTRS</sequence>
<dbReference type="InterPro" id="IPR019196">
    <property type="entry name" value="ABC_transp_unknown"/>
</dbReference>
<protein>
    <submittedName>
        <fullName evidence="5">Uncharacterized protein</fullName>
    </submittedName>
</protein>
<evidence type="ECO:0000259" key="4">
    <source>
        <dbReference type="Pfam" id="PF14238"/>
    </source>
</evidence>
<evidence type="ECO:0000259" key="3">
    <source>
        <dbReference type="Pfam" id="PF09822"/>
    </source>
</evidence>
<evidence type="ECO:0000256" key="2">
    <source>
        <dbReference type="SAM" id="Phobius"/>
    </source>
</evidence>
<organism evidence="5 6">
    <name type="scientific">Rhodopila globiformis</name>
    <name type="common">Rhodopseudomonas globiformis</name>
    <dbReference type="NCBI Taxonomy" id="1071"/>
    <lineage>
        <taxon>Bacteria</taxon>
        <taxon>Pseudomonadati</taxon>
        <taxon>Pseudomonadota</taxon>
        <taxon>Alphaproteobacteria</taxon>
        <taxon>Acetobacterales</taxon>
        <taxon>Acetobacteraceae</taxon>
        <taxon>Rhodopila</taxon>
    </lineage>
</organism>
<dbReference type="EMBL" id="NHRY01000069">
    <property type="protein sequence ID" value="PPQ35673.1"/>
    <property type="molecule type" value="Genomic_DNA"/>
</dbReference>
<dbReference type="RefSeq" id="WP_104518089.1">
    <property type="nucleotide sequence ID" value="NZ_NHRY01000069.1"/>
</dbReference>
<dbReference type="Pfam" id="PF09822">
    <property type="entry name" value="ABC_transp_aux"/>
    <property type="match status" value="1"/>
</dbReference>
<evidence type="ECO:0000313" key="6">
    <source>
        <dbReference type="Proteomes" id="UP000239724"/>
    </source>
</evidence>
<keyword evidence="6" id="KW-1185">Reference proteome</keyword>
<keyword evidence="2" id="KW-0812">Transmembrane</keyword>
<name>A0A2S6NKR2_RHOGL</name>
<feature type="transmembrane region" description="Helical" evidence="2">
    <location>
        <begin position="534"/>
        <end position="555"/>
    </location>
</feature>
<feature type="domain" description="DUF4340" evidence="4">
    <location>
        <begin position="641"/>
        <end position="697"/>
    </location>
</feature>